<reference evidence="1" key="1">
    <citation type="submission" date="2020-02" db="EMBL/GenBank/DDBJ databases">
        <authorList>
            <person name="Meier V. D."/>
        </authorList>
    </citation>
    <scope>NUCLEOTIDE SEQUENCE</scope>
    <source>
        <strain evidence="1">AVDCRST_MAG57</strain>
    </source>
</reference>
<feature type="non-terminal residue" evidence="1">
    <location>
        <position position="1"/>
    </location>
</feature>
<dbReference type="EMBL" id="CADCTI010000309">
    <property type="protein sequence ID" value="CAA9281362.1"/>
    <property type="molecule type" value="Genomic_DNA"/>
</dbReference>
<proteinExistence type="predicted"/>
<protein>
    <submittedName>
        <fullName evidence="1">Uncharacterized protein</fullName>
    </submittedName>
</protein>
<evidence type="ECO:0000313" key="1">
    <source>
        <dbReference type="EMBL" id="CAA9281362.1"/>
    </source>
</evidence>
<name>A0A6J4JL45_9ACTN</name>
<accession>A0A6J4JL45</accession>
<organism evidence="1">
    <name type="scientific">uncultured Blastococcus sp</name>
    <dbReference type="NCBI Taxonomy" id="217144"/>
    <lineage>
        <taxon>Bacteria</taxon>
        <taxon>Bacillati</taxon>
        <taxon>Actinomycetota</taxon>
        <taxon>Actinomycetes</taxon>
        <taxon>Geodermatophilales</taxon>
        <taxon>Geodermatophilaceae</taxon>
        <taxon>Blastococcus</taxon>
        <taxon>environmental samples</taxon>
    </lineage>
</organism>
<dbReference type="AlphaFoldDB" id="A0A6J4JL45"/>
<sequence>DPAILPDRRRRHRPAVRRVARVGPARRRWPDRL</sequence>
<feature type="non-terminal residue" evidence="1">
    <location>
        <position position="33"/>
    </location>
</feature>
<gene>
    <name evidence="1" type="ORF">AVDCRST_MAG57-3853</name>
</gene>